<dbReference type="EMBL" id="BKCJ010008670">
    <property type="protein sequence ID" value="GEU83372.1"/>
    <property type="molecule type" value="Genomic_DNA"/>
</dbReference>
<keyword evidence="2" id="KW-0677">Repeat</keyword>
<evidence type="ECO:0000256" key="3">
    <source>
        <dbReference type="SAM" id="Coils"/>
    </source>
</evidence>
<dbReference type="GO" id="GO:0043531">
    <property type="term" value="F:ADP binding"/>
    <property type="evidence" value="ECO:0007669"/>
    <property type="project" value="InterPro"/>
</dbReference>
<gene>
    <name evidence="6" type="ORF">Tci_055350</name>
</gene>
<dbReference type="PRINTS" id="PR00364">
    <property type="entry name" value="DISEASERSIST"/>
</dbReference>
<dbReference type="InterPro" id="IPR044974">
    <property type="entry name" value="Disease_R_plants"/>
</dbReference>
<dbReference type="InterPro" id="IPR058192">
    <property type="entry name" value="WHD_ROQ1-like"/>
</dbReference>
<protein>
    <submittedName>
        <fullName evidence="6">Toll/interleukin-1 receptor (TIR) domain-containing protein</fullName>
    </submittedName>
</protein>
<proteinExistence type="predicted"/>
<dbReference type="PROSITE" id="PS50104">
    <property type="entry name" value="TIR"/>
    <property type="match status" value="1"/>
</dbReference>
<dbReference type="Pfam" id="PF01582">
    <property type="entry name" value="TIR"/>
    <property type="match status" value="1"/>
</dbReference>
<dbReference type="InterPro" id="IPR000157">
    <property type="entry name" value="TIR_dom"/>
</dbReference>
<dbReference type="InterPro" id="IPR042197">
    <property type="entry name" value="Apaf_helical"/>
</dbReference>
<dbReference type="GO" id="GO:0007165">
    <property type="term" value="P:signal transduction"/>
    <property type="evidence" value="ECO:0007669"/>
    <property type="project" value="InterPro"/>
</dbReference>
<organism evidence="6">
    <name type="scientific">Tanacetum cinerariifolium</name>
    <name type="common">Dalmatian daisy</name>
    <name type="synonym">Chrysanthemum cinerariifolium</name>
    <dbReference type="NCBI Taxonomy" id="118510"/>
    <lineage>
        <taxon>Eukaryota</taxon>
        <taxon>Viridiplantae</taxon>
        <taxon>Streptophyta</taxon>
        <taxon>Embryophyta</taxon>
        <taxon>Tracheophyta</taxon>
        <taxon>Spermatophyta</taxon>
        <taxon>Magnoliopsida</taxon>
        <taxon>eudicotyledons</taxon>
        <taxon>Gunneridae</taxon>
        <taxon>Pentapetalae</taxon>
        <taxon>asterids</taxon>
        <taxon>campanulids</taxon>
        <taxon>Asterales</taxon>
        <taxon>Asteraceae</taxon>
        <taxon>Asteroideae</taxon>
        <taxon>Anthemideae</taxon>
        <taxon>Anthemidinae</taxon>
        <taxon>Tanacetum</taxon>
    </lineage>
</organism>
<feature type="coiled-coil region" evidence="3">
    <location>
        <begin position="466"/>
        <end position="493"/>
    </location>
</feature>
<evidence type="ECO:0000256" key="4">
    <source>
        <dbReference type="SAM" id="MobiDB-lite"/>
    </source>
</evidence>
<keyword evidence="1" id="KW-0433">Leucine-rich repeat</keyword>
<name>A0A6L2NE80_TANCI</name>
<dbReference type="Gene3D" id="3.40.50.10140">
    <property type="entry name" value="Toll/interleukin-1 receptor homology (TIR) domain"/>
    <property type="match status" value="1"/>
</dbReference>
<feature type="compositionally biased region" description="Low complexity" evidence="4">
    <location>
        <begin position="234"/>
        <end position="249"/>
    </location>
</feature>
<dbReference type="InterPro" id="IPR027417">
    <property type="entry name" value="P-loop_NTPase"/>
</dbReference>
<comment type="caution">
    <text evidence="6">The sequence shown here is derived from an EMBL/GenBank/DDBJ whole genome shotgun (WGS) entry which is preliminary data.</text>
</comment>
<evidence type="ECO:0000256" key="2">
    <source>
        <dbReference type="ARBA" id="ARBA00022737"/>
    </source>
</evidence>
<reference evidence="6" key="1">
    <citation type="journal article" date="2019" name="Sci. Rep.">
        <title>Draft genome of Tanacetum cinerariifolium, the natural source of mosquito coil.</title>
        <authorList>
            <person name="Yamashiro T."/>
            <person name="Shiraishi A."/>
            <person name="Satake H."/>
            <person name="Nakayama K."/>
        </authorList>
    </citation>
    <scope>NUCLEOTIDE SEQUENCE</scope>
</reference>
<keyword evidence="6" id="KW-0675">Receptor</keyword>
<evidence type="ECO:0000256" key="1">
    <source>
        <dbReference type="ARBA" id="ARBA00022614"/>
    </source>
</evidence>
<dbReference type="PANTHER" id="PTHR11017">
    <property type="entry name" value="LEUCINE-RICH REPEAT-CONTAINING PROTEIN"/>
    <property type="match status" value="1"/>
</dbReference>
<dbReference type="AlphaFoldDB" id="A0A6L2NE80"/>
<sequence length="776" mass="89666">MKHGKIINNQLIQAIKDSRFFITVFSKNYASLSWCLGELVEIMECQKTHQQTSYLVFCDVEPTEVHKQSGAFRKAYFEIKTKDADRKWIEALKGASNMVGKELMDNPNITLEEYIRLEKKKLENVGKCLTRNLLNMALPPRDQRHQYLRHEGLQYTNADIVDFETILARDPILRLCHRLIACSIAGRIQAHEKVTVTDLFYLRGLDVDSVNVPYLLARYLRLISEAPRPDRQPDAAAGAPEAAEDAPIANEEEDVHEIRRALGEQREILDSMARDFSRFSTWTVVGLSQMMSQAGSGLRKKYHLSLKNDMPPQDKGDGKTTTTRAVIDYLSANSEAKSFIRNVREVSNASMFGLKNLQEQVLSNVLNEQVTLNSFDDRKDMMKRRMFGKKVLLVLDDVDHIEQLKALVSEPKWFKPRSRIPITTRGKQVLVAHRVNMIHDIVLLSEQEAISLFSRQRGHIMKTCPMMKQKEEIKRISNKSETAKENMEGLMASKPTDDVIEIKGNLYSTKVTTFNDAPNLEVASKKGKKKLEHFGVKLEEEKEYHDRKLFHPMQPNKRSIQYNDIKIKVEETSSTSNDRWSKWTNLKPRRFFHSNRRENPLEEYKDLSGKFIRYAAGLPLTINVLGSFLCGEDKDEWVDAIERLKKILLKETHEKLELSYIGLEDEYKEIFLDIACVLKGRKKEDVIIILECCGFHARNGLKVLEQRSFKTVDVFEFLHMHDHIEEMGKNIGTESIRRLTLKRGNSRIVMKGLRKMKKLKYLEVYFTEALISVKSH</sequence>
<feature type="domain" description="TIR" evidence="5">
    <location>
        <begin position="1"/>
        <end position="122"/>
    </location>
</feature>
<dbReference type="SUPFAM" id="SSF52540">
    <property type="entry name" value="P-loop containing nucleoside triphosphate hydrolases"/>
    <property type="match status" value="2"/>
</dbReference>
<dbReference type="InterPro" id="IPR002182">
    <property type="entry name" value="NB-ARC"/>
</dbReference>
<accession>A0A6L2NE80</accession>
<feature type="region of interest" description="Disordered" evidence="4">
    <location>
        <begin position="229"/>
        <end position="253"/>
    </location>
</feature>
<keyword evidence="3" id="KW-0175">Coiled coil</keyword>
<dbReference type="Pfam" id="PF00931">
    <property type="entry name" value="NB-ARC"/>
    <property type="match status" value="1"/>
</dbReference>
<dbReference type="Gene3D" id="3.40.50.300">
    <property type="entry name" value="P-loop containing nucleotide triphosphate hydrolases"/>
    <property type="match status" value="1"/>
</dbReference>
<dbReference type="SMART" id="SM00255">
    <property type="entry name" value="TIR"/>
    <property type="match status" value="1"/>
</dbReference>
<dbReference type="SUPFAM" id="SSF52200">
    <property type="entry name" value="Toll/Interleukin receptor TIR domain"/>
    <property type="match status" value="1"/>
</dbReference>
<evidence type="ECO:0000313" key="6">
    <source>
        <dbReference type="EMBL" id="GEU83372.1"/>
    </source>
</evidence>
<dbReference type="InterPro" id="IPR035897">
    <property type="entry name" value="Toll_tir_struct_dom_sf"/>
</dbReference>
<dbReference type="Pfam" id="PF23282">
    <property type="entry name" value="WHD_ROQ1"/>
    <property type="match status" value="1"/>
</dbReference>
<evidence type="ECO:0000259" key="5">
    <source>
        <dbReference type="PROSITE" id="PS50104"/>
    </source>
</evidence>
<dbReference type="GO" id="GO:0006952">
    <property type="term" value="P:defense response"/>
    <property type="evidence" value="ECO:0007669"/>
    <property type="project" value="InterPro"/>
</dbReference>
<dbReference type="Gene3D" id="1.10.8.430">
    <property type="entry name" value="Helical domain of apoptotic protease-activating factors"/>
    <property type="match status" value="1"/>
</dbReference>
<dbReference type="PANTHER" id="PTHR11017:SF544">
    <property type="entry name" value="ADP-RIBOSYL CYCLASE_CYCLIC ADP-RIBOSE HYDROLASE"/>
    <property type="match status" value="1"/>
</dbReference>